<keyword evidence="7 9" id="KW-0472">Membrane</keyword>
<dbReference type="PANTHER" id="PTHR35011">
    <property type="entry name" value="2,3-DIKETO-L-GULONATE TRAP TRANSPORTER SMALL PERMEASE PROTEIN YIAM"/>
    <property type="match status" value="1"/>
</dbReference>
<evidence type="ECO:0000313" key="12">
    <source>
        <dbReference type="Proteomes" id="UP000653056"/>
    </source>
</evidence>
<protein>
    <recommendedName>
        <fullName evidence="9">TRAP transporter small permease protein</fullName>
    </recommendedName>
</protein>
<evidence type="ECO:0000313" key="11">
    <source>
        <dbReference type="EMBL" id="GGX78790.1"/>
    </source>
</evidence>
<feature type="transmembrane region" description="Helical" evidence="9">
    <location>
        <begin position="20"/>
        <end position="40"/>
    </location>
</feature>
<evidence type="ECO:0000256" key="6">
    <source>
        <dbReference type="ARBA" id="ARBA00022989"/>
    </source>
</evidence>
<evidence type="ECO:0000256" key="9">
    <source>
        <dbReference type="RuleBase" id="RU369079"/>
    </source>
</evidence>
<evidence type="ECO:0000256" key="1">
    <source>
        <dbReference type="ARBA" id="ARBA00004429"/>
    </source>
</evidence>
<comment type="caution">
    <text evidence="11">The sequence shown here is derived from an EMBL/GenBank/DDBJ whole genome shotgun (WGS) entry which is preliminary data.</text>
</comment>
<dbReference type="InterPro" id="IPR007387">
    <property type="entry name" value="TRAP_DctQ"/>
</dbReference>
<comment type="similarity">
    <text evidence="8 9">Belongs to the TRAP transporter small permease family.</text>
</comment>
<keyword evidence="5 9" id="KW-0812">Transmembrane</keyword>
<dbReference type="Pfam" id="PF04290">
    <property type="entry name" value="DctQ"/>
    <property type="match status" value="1"/>
</dbReference>
<comment type="subcellular location">
    <subcellularLocation>
        <location evidence="1 9">Cell inner membrane</location>
        <topology evidence="1 9">Multi-pass membrane protein</topology>
    </subcellularLocation>
</comment>
<dbReference type="Proteomes" id="UP000653056">
    <property type="component" value="Unassembled WGS sequence"/>
</dbReference>
<reference evidence="12" key="1">
    <citation type="journal article" date="2019" name="Int. J. Syst. Evol. Microbiol.">
        <title>The Global Catalogue of Microorganisms (GCM) 10K type strain sequencing project: providing services to taxonomists for standard genome sequencing and annotation.</title>
        <authorList>
            <consortium name="The Broad Institute Genomics Platform"/>
            <consortium name="The Broad Institute Genome Sequencing Center for Infectious Disease"/>
            <person name="Wu L."/>
            <person name="Ma J."/>
        </authorList>
    </citation>
    <scope>NUCLEOTIDE SEQUENCE [LARGE SCALE GENOMIC DNA]</scope>
    <source>
        <strain evidence="12">KCTC 22228</strain>
    </source>
</reference>
<proteinExistence type="inferred from homology"/>
<evidence type="ECO:0000259" key="10">
    <source>
        <dbReference type="Pfam" id="PF04290"/>
    </source>
</evidence>
<keyword evidence="3" id="KW-1003">Cell membrane</keyword>
<feature type="domain" description="Tripartite ATP-independent periplasmic transporters DctQ component" evidence="10">
    <location>
        <begin position="27"/>
        <end position="159"/>
    </location>
</feature>
<evidence type="ECO:0000256" key="8">
    <source>
        <dbReference type="ARBA" id="ARBA00038436"/>
    </source>
</evidence>
<evidence type="ECO:0000256" key="7">
    <source>
        <dbReference type="ARBA" id="ARBA00023136"/>
    </source>
</evidence>
<accession>A0ABQ2YBC2</accession>
<comment type="subunit">
    <text evidence="9">The complex comprises the extracytoplasmic solute receptor protein and the two transmembrane proteins.</text>
</comment>
<dbReference type="PANTHER" id="PTHR35011:SF4">
    <property type="entry name" value="SLL1102 PROTEIN"/>
    <property type="match status" value="1"/>
</dbReference>
<sequence length="179" mass="19741">MLQRLCDIIDGFTEVTGRAIAWLMLAMMGLMFLVVVLRYLFSTGSIALQESVMYLHATLFMAASAFTLKHDGHVRVDIFYRALSPRGQAAVNLFGTLFLLLPVCLFTGWFCFGYVAKSWSLMESSPESGGLPLVYLLKSLMLVLVVTMILQGIAELIRNALILVDRRSVPVAKEGASLG</sequence>
<name>A0ABQ2YBC2_9GAMM</name>
<dbReference type="EMBL" id="BMXS01000001">
    <property type="protein sequence ID" value="GGX78790.1"/>
    <property type="molecule type" value="Genomic_DNA"/>
</dbReference>
<comment type="function">
    <text evidence="9">Part of the tripartite ATP-independent periplasmic (TRAP) transport system.</text>
</comment>
<evidence type="ECO:0000256" key="2">
    <source>
        <dbReference type="ARBA" id="ARBA00022448"/>
    </source>
</evidence>
<keyword evidence="6 9" id="KW-1133">Transmembrane helix</keyword>
<gene>
    <name evidence="11" type="ORF">GCM10007160_02570</name>
</gene>
<keyword evidence="2 9" id="KW-0813">Transport</keyword>
<dbReference type="RefSeq" id="WP_189465239.1">
    <property type="nucleotide sequence ID" value="NZ_BMXS01000001.1"/>
</dbReference>
<feature type="transmembrane region" description="Helical" evidence="9">
    <location>
        <begin position="135"/>
        <end position="157"/>
    </location>
</feature>
<feature type="transmembrane region" description="Helical" evidence="9">
    <location>
        <begin position="89"/>
        <end position="115"/>
    </location>
</feature>
<evidence type="ECO:0000256" key="3">
    <source>
        <dbReference type="ARBA" id="ARBA00022475"/>
    </source>
</evidence>
<keyword evidence="12" id="KW-1185">Reference proteome</keyword>
<dbReference type="InterPro" id="IPR055348">
    <property type="entry name" value="DctQ"/>
</dbReference>
<organism evidence="11 12">
    <name type="scientific">Litchfieldella qijiaojingensis</name>
    <dbReference type="NCBI Taxonomy" id="980347"/>
    <lineage>
        <taxon>Bacteria</taxon>
        <taxon>Pseudomonadati</taxon>
        <taxon>Pseudomonadota</taxon>
        <taxon>Gammaproteobacteria</taxon>
        <taxon>Oceanospirillales</taxon>
        <taxon>Halomonadaceae</taxon>
        <taxon>Litchfieldella</taxon>
    </lineage>
</organism>
<evidence type="ECO:0000256" key="5">
    <source>
        <dbReference type="ARBA" id="ARBA00022692"/>
    </source>
</evidence>
<feature type="transmembrane region" description="Helical" evidence="9">
    <location>
        <begin position="52"/>
        <end position="68"/>
    </location>
</feature>
<keyword evidence="4 9" id="KW-0997">Cell inner membrane</keyword>
<evidence type="ECO:0000256" key="4">
    <source>
        <dbReference type="ARBA" id="ARBA00022519"/>
    </source>
</evidence>